<sequence length="247" mass="27971">MIDIQHVSRIFKDKKKTIEAVKNVSFQVKKGDVVGLLGENGAGKTTLLRMMSTVLEPSNGSINIDGIDIHKSPMKVKGKIGVLFGSETGLYDRLTAKENLEYFAKLHGMSQHETKARIDYLAVRFGMKDYLDRRVGGFSKGMRQKVTIARTLIHNPDIILFDEPTTGLDITSANMFRELIQQLRREGKTIIFSSHIMEEVSQLCQSIIMIHQGEMIYNGSIKDLYKQEESEDLNYIFMSRIVRGAHS</sequence>
<comment type="caution">
    <text evidence="6">The sequence shown here is derived from an EMBL/GenBank/DDBJ whole genome shotgun (WGS) entry which is preliminary data.</text>
</comment>
<comment type="similarity">
    <text evidence="1">Belongs to the ABC transporter superfamily.</text>
</comment>
<proteinExistence type="inferred from homology"/>
<dbReference type="SMART" id="SM00382">
    <property type="entry name" value="AAA"/>
    <property type="match status" value="1"/>
</dbReference>
<dbReference type="InterPro" id="IPR003593">
    <property type="entry name" value="AAA+_ATPase"/>
</dbReference>
<evidence type="ECO:0000256" key="3">
    <source>
        <dbReference type="ARBA" id="ARBA00022741"/>
    </source>
</evidence>
<keyword evidence="3" id="KW-0547">Nucleotide-binding</keyword>
<dbReference type="GO" id="GO:0005524">
    <property type="term" value="F:ATP binding"/>
    <property type="evidence" value="ECO:0007669"/>
    <property type="project" value="UniProtKB-KW"/>
</dbReference>
<evidence type="ECO:0000256" key="2">
    <source>
        <dbReference type="ARBA" id="ARBA00022448"/>
    </source>
</evidence>
<reference evidence="6 7" key="1">
    <citation type="submission" date="2023-07" db="EMBL/GenBank/DDBJ databases">
        <title>Genomic Encyclopedia of Type Strains, Phase IV (KMG-IV): sequencing the most valuable type-strain genomes for metagenomic binning, comparative biology and taxonomic classification.</title>
        <authorList>
            <person name="Goeker M."/>
        </authorList>
    </citation>
    <scope>NUCLEOTIDE SEQUENCE [LARGE SCALE GENOMIC DNA]</scope>
    <source>
        <strain evidence="6 7">DSM 29005</strain>
    </source>
</reference>
<dbReference type="EMBL" id="JAUSUD010000005">
    <property type="protein sequence ID" value="MDQ0230381.1"/>
    <property type="molecule type" value="Genomic_DNA"/>
</dbReference>
<keyword evidence="7" id="KW-1185">Reference proteome</keyword>
<dbReference type="InterPro" id="IPR050763">
    <property type="entry name" value="ABC_transporter_ATP-binding"/>
</dbReference>
<dbReference type="PANTHER" id="PTHR42711">
    <property type="entry name" value="ABC TRANSPORTER ATP-BINDING PROTEIN"/>
    <property type="match status" value="1"/>
</dbReference>
<evidence type="ECO:0000256" key="1">
    <source>
        <dbReference type="ARBA" id="ARBA00005417"/>
    </source>
</evidence>
<keyword evidence="4 6" id="KW-0067">ATP-binding</keyword>
<dbReference type="SUPFAM" id="SSF52540">
    <property type="entry name" value="P-loop containing nucleoside triphosphate hydrolases"/>
    <property type="match status" value="1"/>
</dbReference>
<organism evidence="6 7">
    <name type="scientific">Metabacillus malikii</name>
    <dbReference type="NCBI Taxonomy" id="1504265"/>
    <lineage>
        <taxon>Bacteria</taxon>
        <taxon>Bacillati</taxon>
        <taxon>Bacillota</taxon>
        <taxon>Bacilli</taxon>
        <taxon>Bacillales</taxon>
        <taxon>Bacillaceae</taxon>
        <taxon>Metabacillus</taxon>
    </lineage>
</organism>
<evidence type="ECO:0000313" key="6">
    <source>
        <dbReference type="EMBL" id="MDQ0230381.1"/>
    </source>
</evidence>
<dbReference type="PROSITE" id="PS00211">
    <property type="entry name" value="ABC_TRANSPORTER_1"/>
    <property type="match status" value="1"/>
</dbReference>
<dbReference type="Pfam" id="PF00005">
    <property type="entry name" value="ABC_tran"/>
    <property type="match status" value="1"/>
</dbReference>
<evidence type="ECO:0000313" key="7">
    <source>
        <dbReference type="Proteomes" id="UP001234495"/>
    </source>
</evidence>
<gene>
    <name evidence="6" type="ORF">J2S19_001635</name>
</gene>
<keyword evidence="2" id="KW-0813">Transport</keyword>
<dbReference type="PANTHER" id="PTHR42711:SF5">
    <property type="entry name" value="ABC TRANSPORTER ATP-BINDING PROTEIN NATA"/>
    <property type="match status" value="1"/>
</dbReference>
<feature type="domain" description="ABC transporter" evidence="5">
    <location>
        <begin position="2"/>
        <end position="237"/>
    </location>
</feature>
<dbReference type="InterPro" id="IPR003439">
    <property type="entry name" value="ABC_transporter-like_ATP-bd"/>
</dbReference>
<dbReference type="InterPro" id="IPR017871">
    <property type="entry name" value="ABC_transporter-like_CS"/>
</dbReference>
<name>A0ABT9ZDN7_9BACI</name>
<evidence type="ECO:0000256" key="4">
    <source>
        <dbReference type="ARBA" id="ARBA00022840"/>
    </source>
</evidence>
<protein>
    <submittedName>
        <fullName evidence="6">Sodium transport system ATP-binding protein</fullName>
    </submittedName>
</protein>
<dbReference type="Proteomes" id="UP001234495">
    <property type="component" value="Unassembled WGS sequence"/>
</dbReference>
<dbReference type="Gene3D" id="3.40.50.300">
    <property type="entry name" value="P-loop containing nucleotide triphosphate hydrolases"/>
    <property type="match status" value="1"/>
</dbReference>
<dbReference type="CDD" id="cd03266">
    <property type="entry name" value="ABC_NatA_sodium_exporter"/>
    <property type="match status" value="1"/>
</dbReference>
<dbReference type="InterPro" id="IPR027417">
    <property type="entry name" value="P-loop_NTPase"/>
</dbReference>
<evidence type="ECO:0000259" key="5">
    <source>
        <dbReference type="PROSITE" id="PS50893"/>
    </source>
</evidence>
<dbReference type="RefSeq" id="WP_307339567.1">
    <property type="nucleotide sequence ID" value="NZ_JAUSUD010000005.1"/>
</dbReference>
<dbReference type="PROSITE" id="PS50893">
    <property type="entry name" value="ABC_TRANSPORTER_2"/>
    <property type="match status" value="1"/>
</dbReference>
<accession>A0ABT9ZDN7</accession>